<evidence type="ECO:0000256" key="1">
    <source>
        <dbReference type="ARBA" id="ARBA00022679"/>
    </source>
</evidence>
<name>A0AAV2M1F1_KNICA</name>
<dbReference type="Gene3D" id="3.10.20.370">
    <property type="match status" value="1"/>
</dbReference>
<evidence type="ECO:0000313" key="9">
    <source>
        <dbReference type="Proteomes" id="UP001497482"/>
    </source>
</evidence>
<evidence type="ECO:0000259" key="7">
    <source>
        <dbReference type="Pfam" id="PF17917"/>
    </source>
</evidence>
<sequence length="113" mass="12778">MILNYIQANIWCAKLAYPTDCDRDASCTAVGAVLGQKQEQTEKVVAYASHVLTKAEKKWSTYDRELWAIVWAMIRVAPKLFTIIGSDLTELQFQKAMSGPLFRLYLHSPGCLH</sequence>
<dbReference type="SUPFAM" id="SSF56672">
    <property type="entry name" value="DNA/RNA polymerases"/>
    <property type="match status" value="1"/>
</dbReference>
<keyword evidence="2" id="KW-0548">Nucleotidyltransferase</keyword>
<evidence type="ECO:0000256" key="2">
    <source>
        <dbReference type="ARBA" id="ARBA00022695"/>
    </source>
</evidence>
<keyword evidence="9" id="KW-1185">Reference proteome</keyword>
<dbReference type="InterPro" id="IPR043502">
    <property type="entry name" value="DNA/RNA_pol_sf"/>
</dbReference>
<dbReference type="Pfam" id="PF17917">
    <property type="entry name" value="RT_RNaseH"/>
    <property type="match status" value="1"/>
</dbReference>
<evidence type="ECO:0000256" key="6">
    <source>
        <dbReference type="ARBA" id="ARBA00022918"/>
    </source>
</evidence>
<reference evidence="8 9" key="1">
    <citation type="submission" date="2024-04" db="EMBL/GenBank/DDBJ databases">
        <authorList>
            <person name="Waldvogel A.-M."/>
            <person name="Schoenle A."/>
        </authorList>
    </citation>
    <scope>NUCLEOTIDE SEQUENCE [LARGE SCALE GENOMIC DNA]</scope>
</reference>
<gene>
    <name evidence="8" type="ORF">KC01_LOCUS34207</name>
</gene>
<dbReference type="FunFam" id="3.10.20.370:FF:000001">
    <property type="entry name" value="Retrovirus-related Pol polyprotein from transposon 17.6-like protein"/>
    <property type="match status" value="1"/>
</dbReference>
<keyword evidence="6" id="KW-0695">RNA-directed DNA polymerase</keyword>
<keyword evidence="4" id="KW-0255">Endonuclease</keyword>
<dbReference type="AlphaFoldDB" id="A0AAV2M1F1"/>
<keyword evidence="1" id="KW-0808">Transferase</keyword>
<keyword evidence="3" id="KW-0540">Nuclease</keyword>
<dbReference type="EMBL" id="OZ035827">
    <property type="protein sequence ID" value="CAL1607138.1"/>
    <property type="molecule type" value="Genomic_DNA"/>
</dbReference>
<evidence type="ECO:0000313" key="8">
    <source>
        <dbReference type="EMBL" id="CAL1607138.1"/>
    </source>
</evidence>
<organism evidence="8 9">
    <name type="scientific">Knipowitschia caucasica</name>
    <name type="common">Caucasian dwarf goby</name>
    <name type="synonym">Pomatoschistus caucasicus</name>
    <dbReference type="NCBI Taxonomy" id="637954"/>
    <lineage>
        <taxon>Eukaryota</taxon>
        <taxon>Metazoa</taxon>
        <taxon>Chordata</taxon>
        <taxon>Craniata</taxon>
        <taxon>Vertebrata</taxon>
        <taxon>Euteleostomi</taxon>
        <taxon>Actinopterygii</taxon>
        <taxon>Neopterygii</taxon>
        <taxon>Teleostei</taxon>
        <taxon>Neoteleostei</taxon>
        <taxon>Acanthomorphata</taxon>
        <taxon>Gobiaria</taxon>
        <taxon>Gobiiformes</taxon>
        <taxon>Gobioidei</taxon>
        <taxon>Gobiidae</taxon>
        <taxon>Gobiinae</taxon>
        <taxon>Knipowitschia</taxon>
    </lineage>
</organism>
<proteinExistence type="predicted"/>
<evidence type="ECO:0000256" key="5">
    <source>
        <dbReference type="ARBA" id="ARBA00022801"/>
    </source>
</evidence>
<dbReference type="PANTHER" id="PTHR34072:SF52">
    <property type="entry name" value="RIBONUCLEASE H"/>
    <property type="match status" value="1"/>
</dbReference>
<feature type="domain" description="Reverse transcriptase RNase H-like" evidence="7">
    <location>
        <begin position="22"/>
        <end position="80"/>
    </location>
</feature>
<accession>A0AAV2M1F1</accession>
<dbReference type="Proteomes" id="UP001497482">
    <property type="component" value="Chromosome 5"/>
</dbReference>
<keyword evidence="5" id="KW-0378">Hydrolase</keyword>
<dbReference type="InterPro" id="IPR041373">
    <property type="entry name" value="RT_RNaseH"/>
</dbReference>
<evidence type="ECO:0000256" key="3">
    <source>
        <dbReference type="ARBA" id="ARBA00022722"/>
    </source>
</evidence>
<protein>
    <recommendedName>
        <fullName evidence="7">Reverse transcriptase RNase H-like domain-containing protein</fullName>
    </recommendedName>
</protein>
<dbReference type="PANTHER" id="PTHR34072">
    <property type="entry name" value="ENZYMATIC POLYPROTEIN-RELATED"/>
    <property type="match status" value="1"/>
</dbReference>
<evidence type="ECO:0000256" key="4">
    <source>
        <dbReference type="ARBA" id="ARBA00022759"/>
    </source>
</evidence>